<dbReference type="Proteomes" id="UP000709959">
    <property type="component" value="Unassembled WGS sequence"/>
</dbReference>
<protein>
    <submittedName>
        <fullName evidence="2">Uncharacterized protein</fullName>
    </submittedName>
</protein>
<accession>A0A936F199</accession>
<organism evidence="2 3">
    <name type="scientific">Candidatus Geothrix odensensis</name>
    <dbReference type="NCBI Taxonomy" id="2954440"/>
    <lineage>
        <taxon>Bacteria</taxon>
        <taxon>Pseudomonadati</taxon>
        <taxon>Acidobacteriota</taxon>
        <taxon>Holophagae</taxon>
        <taxon>Holophagales</taxon>
        <taxon>Holophagaceae</taxon>
        <taxon>Geothrix</taxon>
    </lineage>
</organism>
<gene>
    <name evidence="2" type="ORF">IPN91_05170</name>
</gene>
<name>A0A936F199_9BACT</name>
<dbReference type="EMBL" id="JADKCH010000003">
    <property type="protein sequence ID" value="MBK8572033.1"/>
    <property type="molecule type" value="Genomic_DNA"/>
</dbReference>
<reference evidence="2 3" key="1">
    <citation type="submission" date="2020-10" db="EMBL/GenBank/DDBJ databases">
        <title>Connecting structure to function with the recovery of over 1000 high-quality activated sludge metagenome-assembled genomes encoding full-length rRNA genes using long-read sequencing.</title>
        <authorList>
            <person name="Singleton C.M."/>
            <person name="Petriglieri F."/>
            <person name="Kristensen J.M."/>
            <person name="Kirkegaard R.H."/>
            <person name="Michaelsen T.Y."/>
            <person name="Andersen M.H."/>
            <person name="Karst S.M."/>
            <person name="Dueholm M.S."/>
            <person name="Nielsen P.H."/>
            <person name="Albertsen M."/>
        </authorList>
    </citation>
    <scope>NUCLEOTIDE SEQUENCE [LARGE SCALE GENOMIC DNA]</scope>
    <source>
        <strain evidence="2">OdNE_18-Q3-R46-58_MAXAC.008</strain>
    </source>
</reference>
<feature type="signal peptide" evidence="1">
    <location>
        <begin position="1"/>
        <end position="23"/>
    </location>
</feature>
<feature type="chain" id="PRO_5037795020" evidence="1">
    <location>
        <begin position="24"/>
        <end position="299"/>
    </location>
</feature>
<dbReference type="SUPFAM" id="SSF101898">
    <property type="entry name" value="NHL repeat"/>
    <property type="match status" value="1"/>
</dbReference>
<evidence type="ECO:0000256" key="1">
    <source>
        <dbReference type="SAM" id="SignalP"/>
    </source>
</evidence>
<proteinExistence type="predicted"/>
<dbReference type="AlphaFoldDB" id="A0A936F199"/>
<comment type="caution">
    <text evidence="2">The sequence shown here is derived from an EMBL/GenBank/DDBJ whole genome shotgun (WGS) entry which is preliminary data.</text>
</comment>
<evidence type="ECO:0000313" key="2">
    <source>
        <dbReference type="EMBL" id="MBK8572033.1"/>
    </source>
</evidence>
<evidence type="ECO:0000313" key="3">
    <source>
        <dbReference type="Proteomes" id="UP000709959"/>
    </source>
</evidence>
<keyword evidence="1" id="KW-0732">Signal</keyword>
<sequence length="299" mass="32511">MRNRRIRLYLLSAMLGLSMPALHAQSWDAATQARSWAKQDKDDSFTFFDPASRMLHTWMRDGGLLGSVPVSRIDDLPERWVVDPRNNAWVARGTTVTQVDKTGHIILNLKLPAEVGDVCWDPKGFVLSFKAAEPYLEKRDYKGALLWSFGAKPSRGDGPAPQNRRPVVLDDSGNVLMADGNSLNLAILDGNSGRKLGETSLLLGPGQPAPALEGYVADRGPLAIWPGKGVVFAAVRAAQIAVQLRGTLQGLALARLDFAQSRLEFLPTGLDESHLLVGVLDADAVFVNPRGGLMLVRVK</sequence>